<keyword evidence="3" id="KW-0378">Hydrolase</keyword>
<dbReference type="PANTHER" id="PTHR10201">
    <property type="entry name" value="MATRIX METALLOPROTEINASE"/>
    <property type="match status" value="1"/>
</dbReference>
<keyword evidence="7" id="KW-1185">Reference proteome</keyword>
<evidence type="ECO:0000256" key="2">
    <source>
        <dbReference type="ARBA" id="ARBA00022723"/>
    </source>
</evidence>
<dbReference type="InterPro" id="IPR024079">
    <property type="entry name" value="MetalloPept_cat_dom_sf"/>
</dbReference>
<accession>A0A7X0JXB5</accession>
<dbReference type="EMBL" id="JACHHT010000002">
    <property type="protein sequence ID" value="MBB6522996.1"/>
    <property type="molecule type" value="Genomic_DNA"/>
</dbReference>
<evidence type="ECO:0000313" key="6">
    <source>
        <dbReference type="EMBL" id="MBB6522996.1"/>
    </source>
</evidence>
<dbReference type="AlphaFoldDB" id="A0A7X0JXB5"/>
<comment type="caution">
    <text evidence="6">The sequence shown here is derived from an EMBL/GenBank/DDBJ whole genome shotgun (WGS) entry which is preliminary data.</text>
</comment>
<sequence>MKKSARVLLAGALGAAIAFPVQSYELIGPRWRDNEVTINYIPIVPGAPLQGLTIWNDAMSEAIDSWAQGSSGLKINKVAATADPCAGIANGSGGFVAPHDGNLSGVSFAGTVCSTAWNAGTLAVNVQFSSGGFYTNSDILFNSGVNWDVYSGPIRTNIYDFKRVAVHELGHLFGLDHETTNLSIMAPFYDDAININDANMERPTPDDFEGINALYSTPNSPLVVNLEEPGTNQISSGVGNVRGWAVAASGIAEVEIYIDNDLQGNSPYGSARSDVGANYPSYPNAGNSGFSMTVNWSEFDEGPHTVIARAIDKLGNIATDSGLAIVKKFGTNFISSSNLVKLAGSVSTAGDQVTLDDVMVEGKPYRVILKWNTASQQFDVINIIKLF</sequence>
<dbReference type="InterPro" id="IPR013783">
    <property type="entry name" value="Ig-like_fold"/>
</dbReference>
<dbReference type="GO" id="GO:0030574">
    <property type="term" value="P:collagen catabolic process"/>
    <property type="evidence" value="ECO:0007669"/>
    <property type="project" value="TreeGrafter"/>
</dbReference>
<evidence type="ECO:0000256" key="3">
    <source>
        <dbReference type="ARBA" id="ARBA00022801"/>
    </source>
</evidence>
<reference evidence="6 7" key="1">
    <citation type="submission" date="2020-08" db="EMBL/GenBank/DDBJ databases">
        <title>Genomic Encyclopedia of Type Strains, Phase IV (KMG-IV): sequencing the most valuable type-strain genomes for metagenomic binning, comparative biology and taxonomic classification.</title>
        <authorList>
            <person name="Goeker M."/>
        </authorList>
    </citation>
    <scope>NUCLEOTIDE SEQUENCE [LARGE SCALE GENOMIC DNA]</scope>
    <source>
        <strain evidence="6 7">DSM 22368</strain>
    </source>
</reference>
<dbReference type="PANTHER" id="PTHR10201:SF272">
    <property type="entry name" value="METALLOENDOPROTEINASE 5-MMP"/>
    <property type="match status" value="1"/>
</dbReference>
<feature type="domain" description="Peptidase M10 metallopeptidase" evidence="5">
    <location>
        <begin position="132"/>
        <end position="215"/>
    </location>
</feature>
<evidence type="ECO:0000256" key="1">
    <source>
        <dbReference type="ARBA" id="ARBA00022670"/>
    </source>
</evidence>
<dbReference type="GO" id="GO:0008270">
    <property type="term" value="F:zinc ion binding"/>
    <property type="evidence" value="ECO:0007669"/>
    <property type="project" value="InterPro"/>
</dbReference>
<dbReference type="GO" id="GO:0004222">
    <property type="term" value="F:metalloendopeptidase activity"/>
    <property type="evidence" value="ECO:0007669"/>
    <property type="project" value="InterPro"/>
</dbReference>
<dbReference type="GO" id="GO:0031012">
    <property type="term" value="C:extracellular matrix"/>
    <property type="evidence" value="ECO:0007669"/>
    <property type="project" value="InterPro"/>
</dbReference>
<keyword evidence="2" id="KW-0479">Metal-binding</keyword>
<dbReference type="GO" id="GO:0030198">
    <property type="term" value="P:extracellular matrix organization"/>
    <property type="evidence" value="ECO:0007669"/>
    <property type="project" value="TreeGrafter"/>
</dbReference>
<evidence type="ECO:0000256" key="4">
    <source>
        <dbReference type="ARBA" id="ARBA00022833"/>
    </source>
</evidence>
<evidence type="ECO:0000313" key="7">
    <source>
        <dbReference type="Proteomes" id="UP000528457"/>
    </source>
</evidence>
<dbReference type="InterPro" id="IPR001818">
    <property type="entry name" value="Pept_M10_metallopeptidase"/>
</dbReference>
<dbReference type="InParanoid" id="A0A7X0JXB5"/>
<organism evidence="6 7">
    <name type="scientific">Pseudoteredinibacter isoporae</name>
    <dbReference type="NCBI Taxonomy" id="570281"/>
    <lineage>
        <taxon>Bacteria</taxon>
        <taxon>Pseudomonadati</taxon>
        <taxon>Pseudomonadota</taxon>
        <taxon>Gammaproteobacteria</taxon>
        <taxon>Cellvibrionales</taxon>
        <taxon>Cellvibrionaceae</taxon>
        <taxon>Pseudoteredinibacter</taxon>
    </lineage>
</organism>
<evidence type="ECO:0000259" key="5">
    <source>
        <dbReference type="Pfam" id="PF00413"/>
    </source>
</evidence>
<keyword evidence="4" id="KW-0862">Zinc</keyword>
<dbReference type="Pfam" id="PF00413">
    <property type="entry name" value="Peptidase_M10"/>
    <property type="match status" value="1"/>
</dbReference>
<dbReference type="GO" id="GO:0006508">
    <property type="term" value="P:proteolysis"/>
    <property type="evidence" value="ECO:0007669"/>
    <property type="project" value="UniProtKB-KW"/>
</dbReference>
<dbReference type="Proteomes" id="UP000528457">
    <property type="component" value="Unassembled WGS sequence"/>
</dbReference>
<proteinExistence type="predicted"/>
<name>A0A7X0JXB5_9GAMM</name>
<dbReference type="Gene3D" id="2.60.40.10">
    <property type="entry name" value="Immunoglobulins"/>
    <property type="match status" value="1"/>
</dbReference>
<protein>
    <recommendedName>
        <fullName evidence="5">Peptidase M10 metallopeptidase domain-containing protein</fullName>
    </recommendedName>
</protein>
<dbReference type="RefSeq" id="WP_166843192.1">
    <property type="nucleotide sequence ID" value="NZ_JAAONY010000002.1"/>
</dbReference>
<gene>
    <name evidence="6" type="ORF">HNR48_003281</name>
</gene>
<dbReference type="PRINTS" id="PR00138">
    <property type="entry name" value="MATRIXIN"/>
</dbReference>
<dbReference type="SUPFAM" id="SSF55486">
    <property type="entry name" value="Metalloproteases ('zincins'), catalytic domain"/>
    <property type="match status" value="1"/>
</dbReference>
<keyword evidence="1" id="KW-0645">Protease</keyword>
<dbReference type="InterPro" id="IPR021190">
    <property type="entry name" value="Pept_M10A"/>
</dbReference>
<dbReference type="Gene3D" id="3.40.390.10">
    <property type="entry name" value="Collagenase (Catalytic Domain)"/>
    <property type="match status" value="1"/>
</dbReference>